<dbReference type="Proteomes" id="UP000218327">
    <property type="component" value="Unassembled WGS sequence"/>
</dbReference>
<dbReference type="GO" id="GO:0006633">
    <property type="term" value="P:fatty acid biosynthetic process"/>
    <property type="evidence" value="ECO:0007669"/>
    <property type="project" value="UniProtKB-KW"/>
</dbReference>
<evidence type="ECO:0000256" key="8">
    <source>
        <dbReference type="ARBA" id="ARBA00023004"/>
    </source>
</evidence>
<evidence type="ECO:0000313" key="16">
    <source>
        <dbReference type="Proteomes" id="UP000218327"/>
    </source>
</evidence>
<comment type="subcellular location">
    <subcellularLocation>
        <location evidence="1">Membrane</location>
        <topology evidence="1">Multi-pass membrane protein</topology>
    </subcellularLocation>
</comment>
<keyword evidence="8" id="KW-0408">Iron</keyword>
<keyword evidence="3" id="KW-0444">Lipid biosynthesis</keyword>
<evidence type="ECO:0000256" key="7">
    <source>
        <dbReference type="ARBA" id="ARBA00023002"/>
    </source>
</evidence>
<dbReference type="PANTHER" id="PTHR11351">
    <property type="entry name" value="ACYL-COA DESATURASE"/>
    <property type="match status" value="1"/>
</dbReference>
<dbReference type="AlphaFoldDB" id="A0A2A5AFM4"/>
<evidence type="ECO:0000256" key="6">
    <source>
        <dbReference type="ARBA" id="ARBA00022989"/>
    </source>
</evidence>
<accession>A0A2A5AFM4</accession>
<evidence type="ECO:0000256" key="1">
    <source>
        <dbReference type="ARBA" id="ARBA00004141"/>
    </source>
</evidence>
<evidence type="ECO:0000256" key="2">
    <source>
        <dbReference type="ARBA" id="ARBA00008749"/>
    </source>
</evidence>
<dbReference type="Pfam" id="PF00487">
    <property type="entry name" value="FA_desaturase"/>
    <property type="match status" value="1"/>
</dbReference>
<dbReference type="GO" id="GO:0016020">
    <property type="term" value="C:membrane"/>
    <property type="evidence" value="ECO:0007669"/>
    <property type="project" value="UniProtKB-SubCell"/>
</dbReference>
<dbReference type="InterPro" id="IPR015876">
    <property type="entry name" value="Acyl-CoA_DS"/>
</dbReference>
<keyword evidence="12" id="KW-0175">Coiled coil</keyword>
<evidence type="ECO:0000256" key="4">
    <source>
        <dbReference type="ARBA" id="ARBA00022692"/>
    </source>
</evidence>
<feature type="transmembrane region" description="Helical" evidence="13">
    <location>
        <begin position="40"/>
        <end position="58"/>
    </location>
</feature>
<keyword evidence="4 13" id="KW-0812">Transmembrane</keyword>
<organism evidence="15 16">
    <name type="scientific">SAR86 cluster bacterium</name>
    <dbReference type="NCBI Taxonomy" id="2030880"/>
    <lineage>
        <taxon>Bacteria</taxon>
        <taxon>Pseudomonadati</taxon>
        <taxon>Pseudomonadota</taxon>
        <taxon>Gammaproteobacteria</taxon>
        <taxon>SAR86 cluster</taxon>
    </lineage>
</organism>
<keyword evidence="11" id="KW-0275">Fatty acid biosynthesis</keyword>
<proteinExistence type="inferred from homology"/>
<keyword evidence="7" id="KW-0560">Oxidoreductase</keyword>
<protein>
    <submittedName>
        <fullName evidence="15">Acyl-CoA desaturase</fullName>
    </submittedName>
</protein>
<feature type="domain" description="Fatty acid desaturase" evidence="14">
    <location>
        <begin position="40"/>
        <end position="260"/>
    </location>
</feature>
<evidence type="ECO:0000256" key="3">
    <source>
        <dbReference type="ARBA" id="ARBA00022516"/>
    </source>
</evidence>
<reference evidence="16" key="1">
    <citation type="submission" date="2017-08" db="EMBL/GenBank/DDBJ databases">
        <title>A dynamic microbial community with high functional redundancy inhabits the cold, oxic subseafloor aquifer.</title>
        <authorList>
            <person name="Tully B.J."/>
            <person name="Wheat C.G."/>
            <person name="Glazer B.T."/>
            <person name="Huber J.A."/>
        </authorList>
    </citation>
    <scope>NUCLEOTIDE SEQUENCE [LARGE SCALE GENOMIC DNA]</scope>
</reference>
<evidence type="ECO:0000313" key="15">
    <source>
        <dbReference type="EMBL" id="PCJ17666.1"/>
    </source>
</evidence>
<dbReference type="InterPro" id="IPR005804">
    <property type="entry name" value="FA_desaturase_dom"/>
</dbReference>
<keyword evidence="10 13" id="KW-0472">Membrane</keyword>
<evidence type="ECO:0000256" key="9">
    <source>
        <dbReference type="ARBA" id="ARBA00023098"/>
    </source>
</evidence>
<keyword evidence="9" id="KW-0443">Lipid metabolism</keyword>
<evidence type="ECO:0000256" key="5">
    <source>
        <dbReference type="ARBA" id="ARBA00022832"/>
    </source>
</evidence>
<evidence type="ECO:0000256" key="10">
    <source>
        <dbReference type="ARBA" id="ARBA00023136"/>
    </source>
</evidence>
<dbReference type="EMBL" id="NVVJ01000105">
    <property type="protein sequence ID" value="PCJ17666.1"/>
    <property type="molecule type" value="Genomic_DNA"/>
</dbReference>
<evidence type="ECO:0000256" key="11">
    <source>
        <dbReference type="ARBA" id="ARBA00023160"/>
    </source>
</evidence>
<feature type="coiled-coil region" evidence="12">
    <location>
        <begin position="274"/>
        <end position="325"/>
    </location>
</feature>
<dbReference type="PANTHER" id="PTHR11351:SF31">
    <property type="entry name" value="DESATURASE 1, ISOFORM A-RELATED"/>
    <property type="match status" value="1"/>
</dbReference>
<sequence length="382" mass="45240">MEEKAPINWTNMLLFSLTPLFAVTLVPLYGYYYGYDLYEWVVFVLLMGFCGISITAGYHRLWSHKAYKAHPFIRVIFALGGACALQNDVLTWASDHRRHHQFVDDNERDPYSAGRGFWFSHIGWILRRYESGFKDFSNVKDLLRDPVLVWQQKHYLALLLLTNIGLPAFLGYLHGNVVGCLLLGGLLRLVLSQHLTYFINSLAHMWGHQPYSKNCSARDNAFLALITYGEGYHNYHHAFQWDYRNGVKWWHFDPTKWMIRSLSFIGLTKDLKRSSRAQIEKAKLEIQYRNATETCEKMNISEHWRLRLEQEYEQLLLTLQSWTEHRQAWYETKGKLLQESLGHWDQLQLRDRYREAQFKLKIQQQRWRHLLRNLTTPAPNPG</sequence>
<evidence type="ECO:0000256" key="12">
    <source>
        <dbReference type="SAM" id="Coils"/>
    </source>
</evidence>
<dbReference type="PRINTS" id="PR00075">
    <property type="entry name" value="FACDDSATRASE"/>
</dbReference>
<evidence type="ECO:0000259" key="14">
    <source>
        <dbReference type="Pfam" id="PF00487"/>
    </source>
</evidence>
<evidence type="ECO:0000256" key="13">
    <source>
        <dbReference type="SAM" id="Phobius"/>
    </source>
</evidence>
<comment type="similarity">
    <text evidence="2">Belongs to the fatty acid desaturase type 2 family.</text>
</comment>
<name>A0A2A5AFM4_9GAMM</name>
<dbReference type="CDD" id="cd03505">
    <property type="entry name" value="Delta9-FADS-like"/>
    <property type="match status" value="1"/>
</dbReference>
<comment type="caution">
    <text evidence="15">The sequence shown here is derived from an EMBL/GenBank/DDBJ whole genome shotgun (WGS) entry which is preliminary data.</text>
</comment>
<gene>
    <name evidence="15" type="ORF">COA96_17565</name>
</gene>
<keyword evidence="6 13" id="KW-1133">Transmembrane helix</keyword>
<keyword evidence="5" id="KW-0276">Fatty acid metabolism</keyword>
<feature type="transmembrane region" description="Helical" evidence="13">
    <location>
        <begin position="155"/>
        <end position="175"/>
    </location>
</feature>
<dbReference type="GO" id="GO:0016717">
    <property type="term" value="F:oxidoreductase activity, acting on paired donors, with oxidation of a pair of donors resulting in the reduction of molecular oxygen to two molecules of water"/>
    <property type="evidence" value="ECO:0007669"/>
    <property type="project" value="InterPro"/>
</dbReference>
<feature type="transmembrane region" description="Helical" evidence="13">
    <location>
        <begin position="12"/>
        <end position="34"/>
    </location>
</feature>